<dbReference type="EMBL" id="JBANAX010000922">
    <property type="protein sequence ID" value="KAL1188502.1"/>
    <property type="molecule type" value="Genomic_DNA"/>
</dbReference>
<dbReference type="AlphaFoldDB" id="A0ABD0Z1G9"/>
<sequence>MSGLAIERWVEHPPPDYLQFITVWVQMRNIPVNHYNVPAITWLGELVGHIDEVVLDLTRSQRQDFVRVKMKFDVSKPLCRSKIVNLPKNAGDVTILYDFERVQKRCFTCQRLTHDQASCPLALKRRLLKAEEDKIKPRGEAAVKKRLIPESDPFFGIVEDQQIEINPAIGKPRIDKEVVEGMR</sequence>
<dbReference type="PANTHER" id="PTHR31286:SF178">
    <property type="entry name" value="DUF4283 DOMAIN-CONTAINING PROTEIN"/>
    <property type="match status" value="1"/>
</dbReference>
<organism evidence="2 3">
    <name type="scientific">Cardamine amara subsp. amara</name>
    <dbReference type="NCBI Taxonomy" id="228776"/>
    <lineage>
        <taxon>Eukaryota</taxon>
        <taxon>Viridiplantae</taxon>
        <taxon>Streptophyta</taxon>
        <taxon>Embryophyta</taxon>
        <taxon>Tracheophyta</taxon>
        <taxon>Spermatophyta</taxon>
        <taxon>Magnoliopsida</taxon>
        <taxon>eudicotyledons</taxon>
        <taxon>Gunneridae</taxon>
        <taxon>Pentapetalae</taxon>
        <taxon>rosids</taxon>
        <taxon>malvids</taxon>
        <taxon>Brassicales</taxon>
        <taxon>Brassicaceae</taxon>
        <taxon>Cardamineae</taxon>
        <taxon>Cardamine</taxon>
    </lineage>
</organism>
<comment type="caution">
    <text evidence="2">The sequence shown here is derived from an EMBL/GenBank/DDBJ whole genome shotgun (WGS) entry which is preliminary data.</text>
</comment>
<keyword evidence="3" id="KW-1185">Reference proteome</keyword>
<dbReference type="Proteomes" id="UP001558713">
    <property type="component" value="Unassembled WGS sequence"/>
</dbReference>
<protein>
    <recommendedName>
        <fullName evidence="1">Zinc knuckle CX2CX4HX4C domain-containing protein</fullName>
    </recommendedName>
</protein>
<evidence type="ECO:0000313" key="2">
    <source>
        <dbReference type="EMBL" id="KAL1188502.1"/>
    </source>
</evidence>
<dbReference type="InterPro" id="IPR025836">
    <property type="entry name" value="Zn_knuckle_CX2CX4HX4C"/>
</dbReference>
<feature type="domain" description="Zinc knuckle CX2CX4HX4C" evidence="1">
    <location>
        <begin position="72"/>
        <end position="120"/>
    </location>
</feature>
<accession>A0ABD0Z1G9</accession>
<dbReference type="Pfam" id="PF14392">
    <property type="entry name" value="zf-CCHC_4"/>
    <property type="match status" value="1"/>
</dbReference>
<evidence type="ECO:0000313" key="3">
    <source>
        <dbReference type="Proteomes" id="UP001558713"/>
    </source>
</evidence>
<name>A0ABD0Z1G9_CARAN</name>
<gene>
    <name evidence="2" type="ORF">V5N11_005931</name>
</gene>
<reference evidence="2 3" key="1">
    <citation type="submission" date="2024-04" db="EMBL/GenBank/DDBJ databases">
        <title>Genome assembly C_amara_ONT_v2.</title>
        <authorList>
            <person name="Yant L."/>
            <person name="Moore C."/>
            <person name="Slenker M."/>
        </authorList>
    </citation>
    <scope>NUCLEOTIDE SEQUENCE [LARGE SCALE GENOMIC DNA]</scope>
    <source>
        <tissue evidence="2">Leaf</tissue>
    </source>
</reference>
<proteinExistence type="predicted"/>
<dbReference type="InterPro" id="IPR040256">
    <property type="entry name" value="At4g02000-like"/>
</dbReference>
<dbReference type="PANTHER" id="PTHR31286">
    <property type="entry name" value="GLYCINE-RICH CELL WALL STRUCTURAL PROTEIN 1.8-LIKE"/>
    <property type="match status" value="1"/>
</dbReference>
<evidence type="ECO:0000259" key="1">
    <source>
        <dbReference type="Pfam" id="PF14392"/>
    </source>
</evidence>